<proteinExistence type="predicted"/>
<accession>A0AAN8IDF7</accession>
<comment type="caution">
    <text evidence="1">The sequence shown here is derived from an EMBL/GenBank/DDBJ whole genome shotgun (WGS) entry which is preliminary data.</text>
</comment>
<evidence type="ECO:0000313" key="1">
    <source>
        <dbReference type="EMBL" id="KAK5964983.1"/>
    </source>
</evidence>
<name>A0AAN8IDF7_TRICO</name>
<protein>
    <submittedName>
        <fullName evidence="1">Uncharacterized protein</fullName>
    </submittedName>
</protein>
<dbReference type="AlphaFoldDB" id="A0AAN8IDF7"/>
<dbReference type="EMBL" id="WIXE01025122">
    <property type="protein sequence ID" value="KAK5964983.1"/>
    <property type="molecule type" value="Genomic_DNA"/>
</dbReference>
<dbReference type="Proteomes" id="UP001331761">
    <property type="component" value="Unassembled WGS sequence"/>
</dbReference>
<reference evidence="1 2" key="1">
    <citation type="submission" date="2019-10" db="EMBL/GenBank/DDBJ databases">
        <title>Assembly and Annotation for the nematode Trichostrongylus colubriformis.</title>
        <authorList>
            <person name="Martin J."/>
        </authorList>
    </citation>
    <scope>NUCLEOTIDE SEQUENCE [LARGE SCALE GENOMIC DNA]</scope>
    <source>
        <strain evidence="1">G859</strain>
        <tissue evidence="1">Whole worm</tissue>
    </source>
</reference>
<gene>
    <name evidence="1" type="ORF">GCK32_019207</name>
</gene>
<organism evidence="1 2">
    <name type="scientific">Trichostrongylus colubriformis</name>
    <name type="common">Black scour worm</name>
    <dbReference type="NCBI Taxonomy" id="6319"/>
    <lineage>
        <taxon>Eukaryota</taxon>
        <taxon>Metazoa</taxon>
        <taxon>Ecdysozoa</taxon>
        <taxon>Nematoda</taxon>
        <taxon>Chromadorea</taxon>
        <taxon>Rhabditida</taxon>
        <taxon>Rhabditina</taxon>
        <taxon>Rhabditomorpha</taxon>
        <taxon>Strongyloidea</taxon>
        <taxon>Trichostrongylidae</taxon>
        <taxon>Trichostrongylus</taxon>
    </lineage>
</organism>
<feature type="non-terminal residue" evidence="1">
    <location>
        <position position="81"/>
    </location>
</feature>
<evidence type="ECO:0000313" key="2">
    <source>
        <dbReference type="Proteomes" id="UP001331761"/>
    </source>
</evidence>
<sequence>MNNGLVNFGQMNNGLVNYLSTFLTFIYQSNPSFNLEQPSFLCWIDPSFLFSIVRLEGSKRGVSWSSNVHVIGFSDEAFVFV</sequence>
<keyword evidence="2" id="KW-1185">Reference proteome</keyword>